<feature type="domain" description="Arabidopsis retrotransposon Orf1 C-terminal" evidence="2">
    <location>
        <begin position="20"/>
        <end position="127"/>
    </location>
</feature>
<proteinExistence type="predicted"/>
<dbReference type="Pfam" id="PF03078">
    <property type="entry name" value="ATHILA"/>
    <property type="match status" value="1"/>
</dbReference>
<comment type="caution">
    <text evidence="3">The sequence shown here is derived from an EMBL/GenBank/DDBJ whole genome shotgun (WGS) entry which is preliminary data.</text>
</comment>
<organism evidence="3 4">
    <name type="scientific">Microthlaspi erraticum</name>
    <dbReference type="NCBI Taxonomy" id="1685480"/>
    <lineage>
        <taxon>Eukaryota</taxon>
        <taxon>Viridiplantae</taxon>
        <taxon>Streptophyta</taxon>
        <taxon>Embryophyta</taxon>
        <taxon>Tracheophyta</taxon>
        <taxon>Spermatophyta</taxon>
        <taxon>Magnoliopsida</taxon>
        <taxon>eudicotyledons</taxon>
        <taxon>Gunneridae</taxon>
        <taxon>Pentapetalae</taxon>
        <taxon>rosids</taxon>
        <taxon>malvids</taxon>
        <taxon>Brassicales</taxon>
        <taxon>Brassicaceae</taxon>
        <taxon>Coluteocarpeae</taxon>
        <taxon>Microthlaspi</taxon>
    </lineage>
</organism>
<evidence type="ECO:0000256" key="1">
    <source>
        <dbReference type="SAM" id="MobiDB-lite"/>
    </source>
</evidence>
<name>A0A6D2JUF1_9BRAS</name>
<dbReference type="Proteomes" id="UP000467841">
    <property type="component" value="Unassembled WGS sequence"/>
</dbReference>
<dbReference type="InterPro" id="IPR004312">
    <property type="entry name" value="ATHILA_Orf1_C"/>
</dbReference>
<reference evidence="3" key="1">
    <citation type="submission" date="2020-01" db="EMBL/GenBank/DDBJ databases">
        <authorList>
            <person name="Mishra B."/>
        </authorList>
    </citation>
    <scope>NUCLEOTIDE SEQUENCE [LARGE SCALE GENOMIC DNA]</scope>
</reference>
<feature type="region of interest" description="Disordered" evidence="1">
    <location>
        <begin position="1"/>
        <end position="21"/>
    </location>
</feature>
<gene>
    <name evidence="3" type="ORF">MERR_LOCUS32645</name>
</gene>
<dbReference type="OrthoDB" id="1750933at2759"/>
<dbReference type="AlphaFoldDB" id="A0A6D2JUF1"/>
<accession>A0A6D2JUF1</accession>
<evidence type="ECO:0000313" key="4">
    <source>
        <dbReference type="Proteomes" id="UP000467841"/>
    </source>
</evidence>
<protein>
    <recommendedName>
        <fullName evidence="2">Arabidopsis retrotransposon Orf1 C-terminal domain-containing protein</fullName>
    </recommendedName>
</protein>
<keyword evidence="4" id="KW-1185">Reference proteome</keyword>
<sequence>MSPWRRLSHKKRRMSSPCTKSTTMLSSPWTLWNKYPHDDTMKALGIFEDVELVSRTCTWPSSSLMHGVYKELTCEFLASMRYHSMMSSIELTWTKDWGWITFLAKGEKKMVTFRQLEILFGFTMERELIGISRRMSSKAHHLTHKDGKKIRGDRAHAGTSCSYPLAAGVQLNKEKATPAGWMDIKFARPTSSLSTRSWMGVPIQVHTPHWLALPSFSAQP</sequence>
<feature type="compositionally biased region" description="Basic residues" evidence="1">
    <location>
        <begin position="1"/>
        <end position="14"/>
    </location>
</feature>
<evidence type="ECO:0000259" key="2">
    <source>
        <dbReference type="Pfam" id="PF03078"/>
    </source>
</evidence>
<evidence type="ECO:0000313" key="3">
    <source>
        <dbReference type="EMBL" id="CAA7045410.1"/>
    </source>
</evidence>
<dbReference type="EMBL" id="CACVBM020001319">
    <property type="protein sequence ID" value="CAA7045410.1"/>
    <property type="molecule type" value="Genomic_DNA"/>
</dbReference>